<evidence type="ECO:0000313" key="1">
    <source>
        <dbReference type="EMBL" id="KAK9822590.1"/>
    </source>
</evidence>
<accession>A0AAW1QMZ6</accession>
<name>A0AAW1QMZ6_9CHLO</name>
<evidence type="ECO:0000313" key="2">
    <source>
        <dbReference type="Proteomes" id="UP001438707"/>
    </source>
</evidence>
<dbReference type="Proteomes" id="UP001438707">
    <property type="component" value="Unassembled WGS sequence"/>
</dbReference>
<keyword evidence="2" id="KW-1185">Reference proteome</keyword>
<protein>
    <submittedName>
        <fullName evidence="1">Uncharacterized protein</fullName>
    </submittedName>
</protein>
<comment type="caution">
    <text evidence="1">The sequence shown here is derived from an EMBL/GenBank/DDBJ whole genome shotgun (WGS) entry which is preliminary data.</text>
</comment>
<dbReference type="EMBL" id="JALJOS010000031">
    <property type="protein sequence ID" value="KAK9822590.1"/>
    <property type="molecule type" value="Genomic_DNA"/>
</dbReference>
<reference evidence="1 2" key="1">
    <citation type="journal article" date="2024" name="Nat. Commun.">
        <title>Phylogenomics reveals the evolutionary origins of lichenization in chlorophyte algae.</title>
        <authorList>
            <person name="Puginier C."/>
            <person name="Libourel C."/>
            <person name="Otte J."/>
            <person name="Skaloud P."/>
            <person name="Haon M."/>
            <person name="Grisel S."/>
            <person name="Petersen M."/>
            <person name="Berrin J.G."/>
            <person name="Delaux P.M."/>
            <person name="Dal Grande F."/>
            <person name="Keller J."/>
        </authorList>
    </citation>
    <scope>NUCLEOTIDE SEQUENCE [LARGE SCALE GENOMIC DNA]</scope>
    <source>
        <strain evidence="1 2">SAG 2145</strain>
    </source>
</reference>
<proteinExistence type="predicted"/>
<gene>
    <name evidence="1" type="ORF">WJX74_007891</name>
</gene>
<sequence length="145" mass="16257">MKSKNIPTFLIDDTNARWHLEDLRKLTGNAGTEQDPFLISGESIEAGMSRMQEAAMALRSAVLPQKLQRKAITNLYSPAYPAREQLADLTLQLSSTAMLQEALEDFLQQNAPGQNSEVHPDHEISCLLSFLFNRDHEPDPDSSEF</sequence>
<organism evidence="1 2">
    <name type="scientific">Apatococcus lobatus</name>
    <dbReference type="NCBI Taxonomy" id="904363"/>
    <lineage>
        <taxon>Eukaryota</taxon>
        <taxon>Viridiplantae</taxon>
        <taxon>Chlorophyta</taxon>
        <taxon>core chlorophytes</taxon>
        <taxon>Trebouxiophyceae</taxon>
        <taxon>Chlorellales</taxon>
        <taxon>Chlorellaceae</taxon>
        <taxon>Apatococcus</taxon>
    </lineage>
</organism>
<dbReference type="AlphaFoldDB" id="A0AAW1QMZ6"/>